<dbReference type="SMART" id="SM01045">
    <property type="entry name" value="BURP"/>
    <property type="match status" value="1"/>
</dbReference>
<dbReference type="PANTHER" id="PTHR31236:SF41">
    <property type="entry name" value="BURP DOMAIN PROTEIN USPL1"/>
    <property type="match status" value="1"/>
</dbReference>
<comment type="caution">
    <text evidence="4">The sequence shown here is derived from an EMBL/GenBank/DDBJ whole genome shotgun (WGS) entry which is preliminary data.</text>
</comment>
<dbReference type="InterPro" id="IPR004873">
    <property type="entry name" value="BURP_dom"/>
</dbReference>
<protein>
    <recommendedName>
        <fullName evidence="3">BURP domain-containing protein</fullName>
    </recommendedName>
</protein>
<accession>A0AAD3SLF4</accession>
<name>A0AAD3SLF4_NEPGR</name>
<feature type="compositionally biased region" description="Basic and acidic residues" evidence="1">
    <location>
        <begin position="47"/>
        <end position="70"/>
    </location>
</feature>
<proteinExistence type="predicted"/>
<keyword evidence="2" id="KW-0732">Signal</keyword>
<feature type="region of interest" description="Disordered" evidence="1">
    <location>
        <begin position="39"/>
        <end position="83"/>
    </location>
</feature>
<keyword evidence="5" id="KW-1185">Reference proteome</keyword>
<dbReference type="AlphaFoldDB" id="A0AAD3SLF4"/>
<evidence type="ECO:0000313" key="4">
    <source>
        <dbReference type="EMBL" id="GMH13433.1"/>
    </source>
</evidence>
<dbReference type="EMBL" id="BSYO01000013">
    <property type="protein sequence ID" value="GMH13433.1"/>
    <property type="molecule type" value="Genomic_DNA"/>
</dbReference>
<dbReference type="InterPro" id="IPR044816">
    <property type="entry name" value="BURP"/>
</dbReference>
<dbReference type="Proteomes" id="UP001279734">
    <property type="component" value="Unassembled WGS sequence"/>
</dbReference>
<dbReference type="PROSITE" id="PS51277">
    <property type="entry name" value="BURP"/>
    <property type="match status" value="1"/>
</dbReference>
<organism evidence="4 5">
    <name type="scientific">Nepenthes gracilis</name>
    <name type="common">Slender pitcher plant</name>
    <dbReference type="NCBI Taxonomy" id="150966"/>
    <lineage>
        <taxon>Eukaryota</taxon>
        <taxon>Viridiplantae</taxon>
        <taxon>Streptophyta</taxon>
        <taxon>Embryophyta</taxon>
        <taxon>Tracheophyta</taxon>
        <taxon>Spermatophyta</taxon>
        <taxon>Magnoliopsida</taxon>
        <taxon>eudicotyledons</taxon>
        <taxon>Gunneridae</taxon>
        <taxon>Pentapetalae</taxon>
        <taxon>Caryophyllales</taxon>
        <taxon>Nepenthaceae</taxon>
        <taxon>Nepenthes</taxon>
    </lineage>
</organism>
<evidence type="ECO:0000256" key="2">
    <source>
        <dbReference type="SAM" id="SignalP"/>
    </source>
</evidence>
<reference evidence="4" key="1">
    <citation type="submission" date="2023-05" db="EMBL/GenBank/DDBJ databases">
        <title>Nepenthes gracilis genome sequencing.</title>
        <authorList>
            <person name="Fukushima K."/>
        </authorList>
    </citation>
    <scope>NUCLEOTIDE SEQUENCE</scope>
    <source>
        <strain evidence="4">SING2019-196</strain>
    </source>
</reference>
<gene>
    <name evidence="4" type="ORF">Nepgr_015274</name>
</gene>
<evidence type="ECO:0000259" key="3">
    <source>
        <dbReference type="PROSITE" id="PS51277"/>
    </source>
</evidence>
<evidence type="ECO:0000256" key="1">
    <source>
        <dbReference type="SAM" id="MobiDB-lite"/>
    </source>
</evidence>
<feature type="chain" id="PRO_5042038718" description="BURP domain-containing protein" evidence="2">
    <location>
        <begin position="33"/>
        <end position="314"/>
    </location>
</feature>
<feature type="domain" description="BURP" evidence="3">
    <location>
        <begin position="92"/>
        <end position="308"/>
    </location>
</feature>
<evidence type="ECO:0000313" key="5">
    <source>
        <dbReference type="Proteomes" id="UP001279734"/>
    </source>
</evidence>
<sequence length="314" mass="34999">MTTQMGVGSTRPWSFLLYALILLECVFHGSFARELAGRGNPNNNRTAQDHGMDALHDHDDDGDGSKEIPHQHIHAHRQSSSPATLDPSLHIFFKVEDIRVGKVIPLYFPIKYPSTTPNILPREEADSIPFSLARLPYLLNFFQFPQNSAQANAMEETLKHCEFPPIKGETKFCATSLESMLENLGDVFGSGVGLKVLTTTQLRNSTVPFQNYSALTYRDLETPRMIGCHTMPYPYAVFYCHGQKGDTKLYLITLRNEEGDRIEAVGVCHMNTSHWDPNHAAFKVLGVGPGSAPVCHVFPPDDLVWVPSSPFSID</sequence>
<dbReference type="PANTHER" id="PTHR31236">
    <property type="entry name" value="BURP DOMAIN PROTEIN USPL1-LIKE"/>
    <property type="match status" value="1"/>
</dbReference>
<feature type="signal peptide" evidence="2">
    <location>
        <begin position="1"/>
        <end position="32"/>
    </location>
</feature>
<dbReference type="Pfam" id="PF03181">
    <property type="entry name" value="BURP"/>
    <property type="match status" value="1"/>
</dbReference>